<proteinExistence type="predicted"/>
<reference evidence="2 3" key="1">
    <citation type="submission" date="2020-03" db="EMBL/GenBank/DDBJ databases">
        <title>Vagococcus sp. nov., isolated from beetles.</title>
        <authorList>
            <person name="Hyun D.-W."/>
            <person name="Bae J.-W."/>
        </authorList>
    </citation>
    <scope>NUCLEOTIDE SEQUENCE [LARGE SCALE GENOMIC DNA]</scope>
    <source>
        <strain evidence="2 3">HDW17B</strain>
    </source>
</reference>
<dbReference type="AlphaFoldDB" id="A0A6G8ARV2"/>
<evidence type="ECO:0000256" key="1">
    <source>
        <dbReference type="SAM" id="MobiDB-lite"/>
    </source>
</evidence>
<keyword evidence="3" id="KW-1185">Reference proteome</keyword>
<organism evidence="2 3">
    <name type="scientific">Vagococcus hydrophili</name>
    <dbReference type="NCBI Taxonomy" id="2714947"/>
    <lineage>
        <taxon>Bacteria</taxon>
        <taxon>Bacillati</taxon>
        <taxon>Bacillota</taxon>
        <taxon>Bacilli</taxon>
        <taxon>Lactobacillales</taxon>
        <taxon>Enterococcaceae</taxon>
        <taxon>Vagococcus</taxon>
    </lineage>
</organism>
<evidence type="ECO:0000313" key="3">
    <source>
        <dbReference type="Proteomes" id="UP000501747"/>
    </source>
</evidence>
<name>A0A6G8ARV2_9ENTE</name>
<dbReference type="KEGG" id="vhy:G7082_03675"/>
<protein>
    <submittedName>
        <fullName evidence="2">Uncharacterized protein</fullName>
    </submittedName>
</protein>
<sequence length="65" mass="7043">MSEKKLKSEKIREKNDELRKKGKDPLKGSTPLVDSGFGTGGSHNAGRGVDSMGAGIEDQKNSRRK</sequence>
<feature type="compositionally biased region" description="Basic and acidic residues" evidence="1">
    <location>
        <begin position="1"/>
        <end position="26"/>
    </location>
</feature>
<feature type="region of interest" description="Disordered" evidence="1">
    <location>
        <begin position="1"/>
        <end position="65"/>
    </location>
</feature>
<accession>A0A6G8ARV2</accession>
<dbReference type="RefSeq" id="WP_166033871.1">
    <property type="nucleotide sequence ID" value="NZ_CP049887.1"/>
</dbReference>
<evidence type="ECO:0000313" key="2">
    <source>
        <dbReference type="EMBL" id="QIL47699.1"/>
    </source>
</evidence>
<dbReference type="EMBL" id="CP049887">
    <property type="protein sequence ID" value="QIL47699.1"/>
    <property type="molecule type" value="Genomic_DNA"/>
</dbReference>
<gene>
    <name evidence="2" type="ORF">G7082_03675</name>
</gene>
<dbReference type="Proteomes" id="UP000501747">
    <property type="component" value="Chromosome"/>
</dbReference>